<dbReference type="Proteomes" id="UP000001753">
    <property type="component" value="Chromosome"/>
</dbReference>
<evidence type="ECO:0008006" key="2">
    <source>
        <dbReference type="Google" id="ProtNLM"/>
    </source>
</evidence>
<name>C2XWA5_BACMY</name>
<comment type="caution">
    <text evidence="1">The sequence shown here is derived from an EMBL/GenBank/DDBJ whole genome shotgun (WGS) entry which is preliminary data.</text>
</comment>
<organism evidence="1">
    <name type="scientific">Bacillus mycoides</name>
    <dbReference type="NCBI Taxonomy" id="1405"/>
    <lineage>
        <taxon>Bacteria</taxon>
        <taxon>Bacillati</taxon>
        <taxon>Bacillota</taxon>
        <taxon>Bacilli</taxon>
        <taxon>Bacillales</taxon>
        <taxon>Bacillaceae</taxon>
        <taxon>Bacillus</taxon>
        <taxon>Bacillus cereus group</taxon>
    </lineage>
</organism>
<protein>
    <recommendedName>
        <fullName evidence="2">IS4 family transposase</fullName>
    </recommendedName>
</protein>
<proteinExistence type="predicted"/>
<dbReference type="HOGENOM" id="CLU_042765_3_3_9"/>
<gene>
    <name evidence="1" type="ORF">bcere0026_29810</name>
</gene>
<evidence type="ECO:0000313" key="1">
    <source>
        <dbReference type="EMBL" id="EEL70166.1"/>
    </source>
</evidence>
<dbReference type="EMBL" id="ACMP01000083">
    <property type="protein sequence ID" value="EEL70166.1"/>
    <property type="molecule type" value="Genomic_DNA"/>
</dbReference>
<dbReference type="AlphaFoldDB" id="C2XWA5"/>
<sequence length="152" mass="17246">MKKIRYSFCRIIGKDGVFCMSISISDELQLFAQEIQSFLSPNILRDLARDVGFVQRTSKYQAKDLVALCVWMSQNIATTSLTQLSSCLEASTEVLINSEGLNQRFNQAAVQFLQHLLAELLNQKLTLHKLSLIAMWYYPIAIKLLIEVTGEL</sequence>
<accession>C2XWA5</accession>
<reference evidence="1" key="1">
    <citation type="journal article" date="2012" name="Genome Res.">
        <title>Genomic characterization of the Bacillus cereus sensu lato species: Backdrop to the evolution of Bacillus anthracis.</title>
        <authorList>
            <person name="Zwick M.E."/>
            <person name="Joseph S.J."/>
            <person name="Didelot X."/>
            <person name="Chen P.E."/>
            <person name="Bishop-Lilly K.A."/>
            <person name="Stewart A.C."/>
            <person name="Willner K."/>
            <person name="Nolan N."/>
            <person name="Lentz S."/>
            <person name="Thomason M.K."/>
            <person name="Sozhamannan S."/>
            <person name="Mateczun A.J."/>
            <person name="Du L."/>
            <person name="Read T.D."/>
        </authorList>
    </citation>
    <scope>NUCLEOTIDE SEQUENCE [LARGE SCALE GENOMIC DNA]</scope>
    <source>
        <strain evidence="1">AH603</strain>
    </source>
</reference>